<evidence type="ECO:0000256" key="11">
    <source>
        <dbReference type="ARBA" id="ARBA00023212"/>
    </source>
</evidence>
<feature type="compositionally biased region" description="Basic and acidic residues" evidence="16">
    <location>
        <begin position="154"/>
        <end position="166"/>
    </location>
</feature>
<dbReference type="GO" id="GO:0044732">
    <property type="term" value="C:mitotic spindle pole body"/>
    <property type="evidence" value="ECO:0007669"/>
    <property type="project" value="TreeGrafter"/>
</dbReference>
<comment type="subunit">
    <text evidence="15">Component of the DASH complex consisting of ASK1, DAD1, DAD2, DAD3, DAD4, DAM1, DUO1, HSK3, SPC19 and SPC34, with a stoichiometry of one copy of each subunit per complex. Multiple DASH complexes oligomerize to form a ring that encircles spindle microtubules and organizes the rod-like NDC80 complexes of the outer kinetochore. DASH complex oligomerization strengthens microtubule attachments. Within the complex, DAM1 and DUO1 may form the microtubule connections. On cytoplasmic microtubules, DASH complexes appear to form patches instead of rings. Interacts with the outer kinetochore component NDC80; the interaction is direct.</text>
</comment>
<evidence type="ECO:0000256" key="3">
    <source>
        <dbReference type="ARBA" id="ARBA00004629"/>
    </source>
</evidence>
<dbReference type="GO" id="GO:1990537">
    <property type="term" value="C:mitotic spindle polar microtubule"/>
    <property type="evidence" value="ECO:0007669"/>
    <property type="project" value="TreeGrafter"/>
</dbReference>
<evidence type="ECO:0000256" key="8">
    <source>
        <dbReference type="ARBA" id="ARBA00022701"/>
    </source>
</evidence>
<evidence type="ECO:0000256" key="10">
    <source>
        <dbReference type="ARBA" id="ARBA00022838"/>
    </source>
</evidence>
<evidence type="ECO:0000256" key="6">
    <source>
        <dbReference type="ARBA" id="ARBA00022454"/>
    </source>
</evidence>
<proteinExistence type="inferred from homology"/>
<dbReference type="PANTHER" id="PTHR28113:SF1">
    <property type="entry name" value="DASH COMPLEX SUBUNIT DAM1"/>
    <property type="match status" value="1"/>
</dbReference>
<evidence type="ECO:0000256" key="16">
    <source>
        <dbReference type="SAM" id="MobiDB-lite"/>
    </source>
</evidence>
<keyword evidence="8" id="KW-0493">Microtubule</keyword>
<dbReference type="AlphaFoldDB" id="K0KG33"/>
<dbReference type="STRING" id="1206466.K0KG33"/>
<evidence type="ECO:0000256" key="2">
    <source>
        <dbReference type="ARBA" id="ARBA00004186"/>
    </source>
</evidence>
<evidence type="ECO:0000313" key="18">
    <source>
        <dbReference type="Proteomes" id="UP000009328"/>
    </source>
</evidence>
<keyword evidence="6" id="KW-0158">Chromosome</keyword>
<feature type="region of interest" description="Disordered" evidence="16">
    <location>
        <begin position="1"/>
        <end position="34"/>
    </location>
</feature>
<keyword evidence="13" id="KW-0137">Centromere</keyword>
<dbReference type="eggNOG" id="ENOG502S08R">
    <property type="taxonomic scope" value="Eukaryota"/>
</dbReference>
<comment type="similarity">
    <text evidence="4">Belongs to the DASH complex DAM1 family.</text>
</comment>
<feature type="compositionally biased region" description="Low complexity" evidence="16">
    <location>
        <begin position="175"/>
        <end position="201"/>
    </location>
</feature>
<dbReference type="Proteomes" id="UP000009328">
    <property type="component" value="Unassembled WGS sequence"/>
</dbReference>
<organism evidence="17 18">
    <name type="scientific">Wickerhamomyces ciferrii (strain ATCC 14091 / BCRC 22168 / CBS 111 / JCM 3599 / NBRC 0793 / NRRL Y-1031 F-60-10)</name>
    <name type="common">Yeast</name>
    <name type="synonym">Pichia ciferrii</name>
    <dbReference type="NCBI Taxonomy" id="1206466"/>
    <lineage>
        <taxon>Eukaryota</taxon>
        <taxon>Fungi</taxon>
        <taxon>Dikarya</taxon>
        <taxon>Ascomycota</taxon>
        <taxon>Saccharomycotina</taxon>
        <taxon>Saccharomycetes</taxon>
        <taxon>Phaffomycetales</taxon>
        <taxon>Wickerhamomycetaceae</taxon>
        <taxon>Wickerhamomyces</taxon>
    </lineage>
</organism>
<keyword evidence="9" id="KW-0159">Chromosome partition</keyword>
<comment type="subcellular location">
    <subcellularLocation>
        <location evidence="3">Chromosome</location>
        <location evidence="3">Centromere</location>
        <location evidence="3">Kinetochore</location>
    </subcellularLocation>
    <subcellularLocation>
        <location evidence="2">Cytoplasm</location>
        <location evidence="2">Cytoskeleton</location>
        <location evidence="2">Spindle</location>
    </subcellularLocation>
    <subcellularLocation>
        <location evidence="1">Nucleus</location>
    </subcellularLocation>
</comment>
<evidence type="ECO:0000256" key="14">
    <source>
        <dbReference type="ARBA" id="ARBA00030453"/>
    </source>
</evidence>
<feature type="region of interest" description="Disordered" evidence="16">
    <location>
        <begin position="124"/>
        <end position="221"/>
    </location>
</feature>
<keyword evidence="11" id="KW-0206">Cytoskeleton</keyword>
<sequence length="221" mass="25103">MPPRSRASTPNRLHTRSSMIHASPGLHHPISTSTTPLDSSLNSFIELNDSLNDFDKNFHKIHDIHQDLTSFNESFSSFLYGLQVNAYIVEFNEIPEDLKKFDNLDIDSKIEKLEQELNQKPITKVIETKDETGDIDESLGTDADGSFIIQPKSRLSEQGRRIRETSRTQQAQPARSRTTSTSTTSTNPRTTTRPRTIPTTTKNSRIPVGKRKDINQRPPFR</sequence>
<evidence type="ECO:0000256" key="12">
    <source>
        <dbReference type="ARBA" id="ARBA00023242"/>
    </source>
</evidence>
<evidence type="ECO:0000256" key="15">
    <source>
        <dbReference type="ARBA" id="ARBA00047036"/>
    </source>
</evidence>
<gene>
    <name evidence="17" type="ORF">BN7_699</name>
</gene>
<dbReference type="GO" id="GO:1990758">
    <property type="term" value="P:mitotic sister chromatid biorientation"/>
    <property type="evidence" value="ECO:0007669"/>
    <property type="project" value="TreeGrafter"/>
</dbReference>
<feature type="compositionally biased region" description="Polar residues" evidence="16">
    <location>
        <begin position="1"/>
        <end position="20"/>
    </location>
</feature>
<evidence type="ECO:0000256" key="4">
    <source>
        <dbReference type="ARBA" id="ARBA00010073"/>
    </source>
</evidence>
<dbReference type="Pfam" id="PF08653">
    <property type="entry name" value="DASH_Dam1"/>
    <property type="match status" value="1"/>
</dbReference>
<name>K0KG33_WICCF</name>
<evidence type="ECO:0000256" key="1">
    <source>
        <dbReference type="ARBA" id="ARBA00004123"/>
    </source>
</evidence>
<dbReference type="GO" id="GO:0042729">
    <property type="term" value="C:DASH complex"/>
    <property type="evidence" value="ECO:0007669"/>
    <property type="project" value="InterPro"/>
</dbReference>
<accession>K0KG33</accession>
<reference evidence="17 18" key="1">
    <citation type="journal article" date="2012" name="Eukaryot. Cell">
        <title>Draft genome sequence of Wickerhamomyces ciferrii NRRL Y-1031 F-60-10.</title>
        <authorList>
            <person name="Schneider J."/>
            <person name="Andrea H."/>
            <person name="Blom J."/>
            <person name="Jaenicke S."/>
            <person name="Ruckert C."/>
            <person name="Schorsch C."/>
            <person name="Szczepanowski R."/>
            <person name="Farwick M."/>
            <person name="Goesmann A."/>
            <person name="Puhler A."/>
            <person name="Schaffer S."/>
            <person name="Tauch A."/>
            <person name="Kohler T."/>
            <person name="Brinkrolf K."/>
        </authorList>
    </citation>
    <scope>NUCLEOTIDE SEQUENCE [LARGE SCALE GENOMIC DNA]</scope>
    <source>
        <strain evidence="18">ATCC 14091 / BCRC 22168 / CBS 111 / JCM 3599 / NBRC 0793 / NRRL Y-1031 F-60-10</strain>
    </source>
</reference>
<keyword evidence="10" id="KW-0995">Kinetochore</keyword>
<evidence type="ECO:0000256" key="9">
    <source>
        <dbReference type="ARBA" id="ARBA00022829"/>
    </source>
</evidence>
<keyword evidence="7" id="KW-0963">Cytoplasm</keyword>
<evidence type="ECO:0000256" key="13">
    <source>
        <dbReference type="ARBA" id="ARBA00023328"/>
    </source>
</evidence>
<comment type="caution">
    <text evidence="17">The sequence shown here is derived from an EMBL/GenBank/DDBJ whole genome shotgun (WGS) entry which is preliminary data.</text>
</comment>
<evidence type="ECO:0000313" key="17">
    <source>
        <dbReference type="EMBL" id="CCH41162.1"/>
    </source>
</evidence>
<protein>
    <recommendedName>
        <fullName evidence="5">DASH complex subunit DAM1</fullName>
    </recommendedName>
    <alternativeName>
        <fullName evidence="14">Outer kinetochore protein DAM1</fullName>
    </alternativeName>
</protein>
<dbReference type="InParanoid" id="K0KG33"/>
<evidence type="ECO:0000256" key="7">
    <source>
        <dbReference type="ARBA" id="ARBA00022490"/>
    </source>
</evidence>
<dbReference type="EMBL" id="CAIF01000012">
    <property type="protein sequence ID" value="CCH41162.1"/>
    <property type="molecule type" value="Genomic_DNA"/>
</dbReference>
<dbReference type="InterPro" id="IPR013962">
    <property type="entry name" value="DASH_Dam1"/>
</dbReference>
<keyword evidence="18" id="KW-1185">Reference proteome</keyword>
<dbReference type="PANTHER" id="PTHR28113">
    <property type="entry name" value="DASH COMPLEX SUBUNIT DAM1"/>
    <property type="match status" value="1"/>
</dbReference>
<dbReference type="HOGENOM" id="CLU_092107_0_0_1"/>
<evidence type="ECO:0000256" key="5">
    <source>
        <dbReference type="ARBA" id="ARBA00020497"/>
    </source>
</evidence>
<keyword evidence="12" id="KW-0539">Nucleus</keyword>